<proteinExistence type="predicted"/>
<gene>
    <name evidence="1" type="ORF">JCM19241_1396</name>
</gene>
<dbReference type="AlphaFoldDB" id="A0A0B8QIT5"/>
<dbReference type="STRING" id="1481914.JCM19241_1396"/>
<reference evidence="1 2" key="1">
    <citation type="submission" date="2015-01" db="EMBL/GenBank/DDBJ databases">
        <title>Vibrio sp. C94 JCM 19241 whole genome shotgun sequence.</title>
        <authorList>
            <person name="Sawabe T."/>
            <person name="Meirelles P."/>
            <person name="Feng G."/>
            <person name="Sayaka M."/>
            <person name="Hattori M."/>
            <person name="Ohkuma M."/>
        </authorList>
    </citation>
    <scope>NUCLEOTIDE SEQUENCE [LARGE SCALE GENOMIC DNA]</scope>
    <source>
        <strain evidence="2">JCM 19241</strain>
    </source>
</reference>
<organism evidence="1 2">
    <name type="scientific">Vibrio ishigakensis</name>
    <dbReference type="NCBI Taxonomy" id="1481914"/>
    <lineage>
        <taxon>Bacteria</taxon>
        <taxon>Pseudomonadati</taxon>
        <taxon>Pseudomonadota</taxon>
        <taxon>Gammaproteobacteria</taxon>
        <taxon>Vibrionales</taxon>
        <taxon>Vibrionaceae</taxon>
        <taxon>Vibrio</taxon>
    </lineage>
</organism>
<dbReference type="EMBL" id="BBSC01000003">
    <property type="protein sequence ID" value="GAM75053.1"/>
    <property type="molecule type" value="Genomic_DNA"/>
</dbReference>
<sequence length="51" mass="5423">MYAFAIDDFSLSYVSDNSNSALAIGFKLAATWVGIKALCCSGFGCYRYGGP</sequence>
<protein>
    <submittedName>
        <fullName evidence="1">Cytochrome c-type heme lyase subunit nrfE</fullName>
    </submittedName>
</protein>
<accession>A0A0B8QIT5</accession>
<comment type="caution">
    <text evidence="1">The sequence shown here is derived from an EMBL/GenBank/DDBJ whole genome shotgun (WGS) entry which is preliminary data.</text>
</comment>
<evidence type="ECO:0000313" key="2">
    <source>
        <dbReference type="Proteomes" id="UP000031666"/>
    </source>
</evidence>
<reference evidence="1 2" key="2">
    <citation type="submission" date="2015-01" db="EMBL/GenBank/DDBJ databases">
        <authorList>
            <consortium name="NBRP consortium"/>
            <person name="Sawabe T."/>
            <person name="Meirelles P."/>
            <person name="Feng G."/>
            <person name="Sayaka M."/>
            <person name="Hattori M."/>
            <person name="Ohkuma M."/>
        </authorList>
    </citation>
    <scope>NUCLEOTIDE SEQUENCE [LARGE SCALE GENOMIC DNA]</scope>
    <source>
        <strain evidence="2">JCM 19241</strain>
    </source>
</reference>
<keyword evidence="1" id="KW-0456">Lyase</keyword>
<name>A0A0B8QIT5_9VIBR</name>
<dbReference type="GO" id="GO:0016829">
    <property type="term" value="F:lyase activity"/>
    <property type="evidence" value="ECO:0007669"/>
    <property type="project" value="UniProtKB-KW"/>
</dbReference>
<evidence type="ECO:0000313" key="1">
    <source>
        <dbReference type="EMBL" id="GAM75053.1"/>
    </source>
</evidence>
<dbReference type="Proteomes" id="UP000031666">
    <property type="component" value="Unassembled WGS sequence"/>
</dbReference>